<dbReference type="EMBL" id="FPKS01000001">
    <property type="protein sequence ID" value="SFZ70260.1"/>
    <property type="molecule type" value="Genomic_DNA"/>
</dbReference>
<evidence type="ECO:0000256" key="1">
    <source>
        <dbReference type="ARBA" id="ARBA00010923"/>
    </source>
</evidence>
<dbReference type="PANTHER" id="PTHR30408:SF13">
    <property type="entry name" value="TYPE I RESTRICTION ENZYME HINDI SPECIFICITY SUBUNIT"/>
    <property type="match status" value="1"/>
</dbReference>
<dbReference type="Gene3D" id="1.10.287.1120">
    <property type="entry name" value="Bipartite methylase S protein"/>
    <property type="match status" value="1"/>
</dbReference>
<evidence type="ECO:0000256" key="3">
    <source>
        <dbReference type="ARBA" id="ARBA00023125"/>
    </source>
</evidence>
<dbReference type="GO" id="GO:0009307">
    <property type="term" value="P:DNA restriction-modification system"/>
    <property type="evidence" value="ECO:0007669"/>
    <property type="project" value="UniProtKB-KW"/>
</dbReference>
<dbReference type="SUPFAM" id="SSF116734">
    <property type="entry name" value="DNA methylase specificity domain"/>
    <property type="match status" value="2"/>
</dbReference>
<reference evidence="5 6" key="1">
    <citation type="submission" date="2016-11" db="EMBL/GenBank/DDBJ databases">
        <authorList>
            <person name="Jaros S."/>
            <person name="Januszkiewicz K."/>
            <person name="Wedrychowicz H."/>
        </authorList>
    </citation>
    <scope>NUCLEOTIDE SEQUENCE [LARGE SCALE GENOMIC DNA]</scope>
    <source>
        <strain evidence="5 6">DSM 22330</strain>
    </source>
</reference>
<dbReference type="Proteomes" id="UP000185655">
    <property type="component" value="Unassembled WGS sequence"/>
</dbReference>
<dbReference type="STRING" id="1122154.SAMN02746068_00143"/>
<dbReference type="GO" id="GO:0003677">
    <property type="term" value="F:DNA binding"/>
    <property type="evidence" value="ECO:0007669"/>
    <property type="project" value="UniProtKB-KW"/>
</dbReference>
<dbReference type="OrthoDB" id="9795776at2"/>
<evidence type="ECO:0000313" key="5">
    <source>
        <dbReference type="EMBL" id="SFZ70260.1"/>
    </source>
</evidence>
<dbReference type="RefSeq" id="WP_031365670.1">
    <property type="nucleotide sequence ID" value="NZ_FPKS01000001.1"/>
</dbReference>
<proteinExistence type="inferred from homology"/>
<dbReference type="PANTHER" id="PTHR30408">
    <property type="entry name" value="TYPE-1 RESTRICTION ENZYME ECOKI SPECIFICITY PROTEIN"/>
    <property type="match status" value="1"/>
</dbReference>
<feature type="domain" description="Type I restriction modification DNA specificity" evidence="4">
    <location>
        <begin position="19"/>
        <end position="197"/>
    </location>
</feature>
<feature type="domain" description="Type I restriction modification DNA specificity" evidence="4">
    <location>
        <begin position="226"/>
        <end position="400"/>
    </location>
</feature>
<dbReference type="AlphaFoldDB" id="A0A1K2H4K1"/>
<dbReference type="InterPro" id="IPR052021">
    <property type="entry name" value="Type-I_RS_S_subunit"/>
</dbReference>
<dbReference type="Pfam" id="PF01420">
    <property type="entry name" value="Methylase_S"/>
    <property type="match status" value="2"/>
</dbReference>
<dbReference type="CDD" id="cd17273">
    <property type="entry name" value="RMtype1_S_EcoJA69PI-TRD1-CR1_like"/>
    <property type="match status" value="1"/>
</dbReference>
<dbReference type="Gene3D" id="3.90.220.20">
    <property type="entry name" value="DNA methylase specificity domains"/>
    <property type="match status" value="2"/>
</dbReference>
<gene>
    <name evidence="5" type="ORF">SAMN02746068_00143</name>
</gene>
<evidence type="ECO:0000313" key="6">
    <source>
        <dbReference type="Proteomes" id="UP000185655"/>
    </source>
</evidence>
<comment type="similarity">
    <text evidence="1">Belongs to the type-I restriction system S methylase family.</text>
</comment>
<name>A0A1K2H4K1_9LACT</name>
<dbReference type="InterPro" id="IPR000055">
    <property type="entry name" value="Restrct_endonuc_typeI_TRD"/>
</dbReference>
<sequence length="412" mass="46029">MSEQNKQVPRLRFPGFTDAWVKYELSELAKFSKGRGYSKSDLVKAGYPIILYGRLYTNYETTISTVTDTFVSADLNSIKSEIGDVIVPGSGETAEDISRASTIDISGIILGGDLNIIKPDKQVLDSIFLAITISNGSQQRELTKRAQGKSVVHLHNSDLERILVYLPSKNEQTKIGNFFTKLDKVITVNERELNKLKNLKKSYLEKMFPKNGSNIPELRFSGYTDAWVKCELGDVAEIVGGGTPSTSILEYWNGEINWYSPVEIGNQIYVSSSQNKITKLGLEKSSAKILPAYKTILFTSRAGIGNTAIMTTNGATNQGFQSLVIKEKTDLYFLYSISSKIKEMALQIASGSTFLEISGKSLSRLEILVPNFEEQTKIGKFFQHLDNLITVNERELKKLKELKKSYLNDMFV</sequence>
<keyword evidence="2" id="KW-0680">Restriction system</keyword>
<accession>A0A1K2H4K1</accession>
<organism evidence="5 6">
    <name type="scientific">Pseudolactococcus chungangensis CAU 28 = DSM 22330</name>
    <dbReference type="NCBI Taxonomy" id="1122154"/>
    <lineage>
        <taxon>Bacteria</taxon>
        <taxon>Bacillati</taxon>
        <taxon>Bacillota</taxon>
        <taxon>Bacilli</taxon>
        <taxon>Lactobacillales</taxon>
        <taxon>Streptococcaceae</taxon>
        <taxon>Pseudolactococcus</taxon>
    </lineage>
</organism>
<keyword evidence="3" id="KW-0238">DNA-binding</keyword>
<evidence type="ECO:0000256" key="2">
    <source>
        <dbReference type="ARBA" id="ARBA00022747"/>
    </source>
</evidence>
<protein>
    <submittedName>
        <fullName evidence="5">Type I restriction enzyme, S subunit</fullName>
    </submittedName>
</protein>
<evidence type="ECO:0000259" key="4">
    <source>
        <dbReference type="Pfam" id="PF01420"/>
    </source>
</evidence>
<dbReference type="InterPro" id="IPR044946">
    <property type="entry name" value="Restrct_endonuc_typeI_TRD_sf"/>
</dbReference>